<dbReference type="Gene3D" id="2.160.20.20">
    <property type="match status" value="2"/>
</dbReference>
<dbReference type="InterPro" id="IPR004899">
    <property type="entry name" value="Pertactin_central"/>
</dbReference>
<dbReference type="PRINTS" id="PR01484">
    <property type="entry name" value="PRTACTNFAMLY"/>
</dbReference>
<dbReference type="InterPro" id="IPR012332">
    <property type="entry name" value="Autotransporter_pectin_lyase_C"/>
</dbReference>
<dbReference type="RefSeq" id="WP_068768514.1">
    <property type="nucleotide sequence ID" value="NZ_CP109796.1"/>
</dbReference>
<dbReference type="PANTHER" id="PTHR35037">
    <property type="entry name" value="C-TERMINAL REGION OF AIDA-LIKE PROTEIN"/>
    <property type="match status" value="1"/>
</dbReference>
<comment type="caution">
    <text evidence="4">The sequence shown here is derived from an EMBL/GenBank/DDBJ whole genome shotgun (WGS) entry which is preliminary data.</text>
</comment>
<dbReference type="InterPro" id="IPR036709">
    <property type="entry name" value="Autotransporte_beta_dom_sf"/>
</dbReference>
<evidence type="ECO:0000259" key="3">
    <source>
        <dbReference type="PROSITE" id="PS51208"/>
    </source>
</evidence>
<gene>
    <name evidence="4" type="ORF">AW736_01515</name>
</gene>
<dbReference type="PANTHER" id="PTHR35037:SF7">
    <property type="entry name" value="AUTOTRANSPORTER"/>
    <property type="match status" value="1"/>
</dbReference>
<dbReference type="Pfam" id="PF12951">
    <property type="entry name" value="PATR"/>
    <property type="match status" value="13"/>
</dbReference>
<organism evidence="4 5">
    <name type="scientific">Termitidicoccus mucosus</name>
    <dbReference type="NCBI Taxonomy" id="1184151"/>
    <lineage>
        <taxon>Bacteria</taxon>
        <taxon>Pseudomonadati</taxon>
        <taxon>Verrucomicrobiota</taxon>
        <taxon>Opitutia</taxon>
        <taxon>Opitutales</taxon>
        <taxon>Opitutaceae</taxon>
        <taxon>Termitidicoccus</taxon>
    </lineage>
</organism>
<evidence type="ECO:0000313" key="4">
    <source>
        <dbReference type="EMBL" id="OAM91745.1"/>
    </source>
</evidence>
<dbReference type="OrthoDB" id="173915at2"/>
<accession>A0A178IQP1</accession>
<feature type="signal peptide" evidence="2">
    <location>
        <begin position="1"/>
        <end position="32"/>
    </location>
</feature>
<dbReference type="InterPro" id="IPR013425">
    <property type="entry name" value="Autotrns_rpt"/>
</dbReference>
<dbReference type="EMBL" id="LRRQ01000015">
    <property type="protein sequence ID" value="OAM91745.1"/>
    <property type="molecule type" value="Genomic_DNA"/>
</dbReference>
<name>A0A178IQP1_9BACT</name>
<dbReference type="InterPro" id="IPR005546">
    <property type="entry name" value="Autotransporte_beta"/>
</dbReference>
<dbReference type="InterPro" id="IPR003991">
    <property type="entry name" value="Pertactin_virulence_factor"/>
</dbReference>
<dbReference type="STRING" id="1184151.AW736_01515"/>
<dbReference type="InterPro" id="IPR011050">
    <property type="entry name" value="Pectin_lyase_fold/virulence"/>
</dbReference>
<dbReference type="SUPFAM" id="SSF103515">
    <property type="entry name" value="Autotransporter"/>
    <property type="match status" value="1"/>
</dbReference>
<dbReference type="SMART" id="SM00869">
    <property type="entry name" value="Autotransporter"/>
    <property type="match status" value="1"/>
</dbReference>
<evidence type="ECO:0000313" key="5">
    <source>
        <dbReference type="Proteomes" id="UP000078486"/>
    </source>
</evidence>
<dbReference type="Proteomes" id="UP000078486">
    <property type="component" value="Unassembled WGS sequence"/>
</dbReference>
<dbReference type="InterPro" id="IPR051551">
    <property type="entry name" value="Autotransporter_adhesion"/>
</dbReference>
<keyword evidence="1 2" id="KW-0732">Signal</keyword>
<feature type="domain" description="Autotransporter" evidence="3">
    <location>
        <begin position="4732"/>
        <end position="5001"/>
    </location>
</feature>
<dbReference type="PROSITE" id="PS51208">
    <property type="entry name" value="AUTOTRANSPORTER"/>
    <property type="match status" value="1"/>
</dbReference>
<keyword evidence="5" id="KW-1185">Reference proteome</keyword>
<evidence type="ECO:0000256" key="1">
    <source>
        <dbReference type="ARBA" id="ARBA00022729"/>
    </source>
</evidence>
<reference evidence="4 5" key="1">
    <citation type="submission" date="2016-01" db="EMBL/GenBank/DDBJ databases">
        <title>High potential of lignocellulose degradation of a new Verrucomicrobia species.</title>
        <authorList>
            <person name="Wang Y."/>
            <person name="Shi Y."/>
            <person name="Qiu Z."/>
            <person name="Liu S."/>
            <person name="Yang H."/>
        </authorList>
    </citation>
    <scope>NUCLEOTIDE SEQUENCE [LARGE SCALE GENOMIC DNA]</scope>
    <source>
        <strain evidence="4 5">TSB47</strain>
    </source>
</reference>
<dbReference type="NCBIfam" id="TIGR02601">
    <property type="entry name" value="autotrns_rpt"/>
    <property type="match status" value="5"/>
</dbReference>
<protein>
    <recommendedName>
        <fullName evidence="3">Autotransporter domain-containing protein</fullName>
    </recommendedName>
</protein>
<sequence>MNTKTTTNLSSIFVKLLLSHASLLLLPEPALRAQVSGTFTGSDSTWNDAASWSPSGVPGATPTYDTAVFDDSIAAASGTKTITVDGLFNLNGLSAASGLEQTLVLTDNGVAGRGFHLGGAGAGISLPGNAFLTVDTNVSLDASASLVNSQGMMTFNAGKTFDIAGNDLLVNTVIGSAVTRIYSTIAGTTGGITKTGAGILELYGDNAFDGGVRFHDGTLRIGHNSALGSGALEIGNGATPTDLMVLELITPSLVLDNQIIWNNDLSIVNGVTLTQKSVTFDYAGQVQLDNGIRQLNISDLAKVVFGRNLVLAGSGGLQVSGGSLSEVNFLNGNNTFSGGYVQWLRQATIGSGTSNITLGALDSGHNYIGTGAVAVNGGGFTLSLNPGAGHTANLRGNITLDYGAIFDVINGSVLLDGAVLANGANNLGNKFIFRGDTDFADASFVNAPDLYFTTTDLITLSGTGMGTGLNQMILNNTGTIALSAGAKNIGATHIRMEKGTLALGADDQIQAGTALFLGDATSLRTNGFSAVFSDGLSWTANGTRIIDFGVGGMNALDFGIGSTGGAGLVYVQNWLEGSNSLLFGDDISTASWRNNIRFDGYNWGMGVQVVNNAGKYELIPTEGIPIAPNTFEWTGSAAYSTGAVGTNMWDAPGNWDINRIPSFGAGATMIFGNKYGNYTPSLSLPGAVTVGSLLFNRTTSSYNTATISGGTLIMDSGTAGVNAQMKKSYYDAGTISSPIQLNSDLSLDRTDTSTPSGSYYRTLNGTISDGANGPGSIVIDGGAWYLNNSNNTFTGGVTLNADGQLRLAYSGSNNSLGKGELTINGGVLWGGYIYNKVNFNGSFTISQNGSSYPTNFYATGNAANDTIWLNSDITITGRWSTSGGWGSYSYLYFREGRNLQGAGGLTLAGSWDGLATYAADSNFSGGYTQRGGTMQVYANSTSANGSVVFGELAAGKNYLGIGDITLNGGNIYVYPKSTASSVEFRNGVVVTASSGAFTVNTAPVYFNDDSTLRLFSNGSFTGGSDVVLSDMNLIGANSTTGGNMTVGKNLVVGDVAVSQTPNITMSGVSRVMAESGTTALTGLGRFSRSTSLTTTTIDSSISQLGASQFYINSGRLQFTRDNQVAGTANLYLYSTGIINSAGFENDFGSLYIYGDSTMELGTGGELSFSGLGSWATTGVIPLLNIQNDSGEWNTTSNLTLGGEHVWFNANPFSANDVRLENIAFTGYTRGAAMVYNGGKYELVAAGEKGFEWSGGGLADASWNTGANWYGNAAPDAVGAIAIFRDADDALSGKTIRLNGNRTLGKILFEATSGASFTIAPTSVTDTLTFANSGSQAVIDFAGASSPTISANAMLEDSLLVDHRSSGRQLTLSGAISGTGGIRFTVDPTTLGSTTNQNYSLVLSGSNSFSGGLEQQGGLLYINHNNALGSGTYTVTGTATTYVNTNRIVTNALKLDGGLTATGASTSYSLTFKDNTGLITSGTKNIYLGSGIGQLIFDSDYVLTGPGGLIVRSYSYPSTAYLLTMRGQNTFTGGVTLNSGMIRIGASSQTEDGQVISGPLGTGTYTFSYGMTGMDNAAQHYVIHNPLSLGTNSTAYMGYSGVSSLQAGSLTFDSVEDLKLRSGVNTFYPMGARVEFKNAITNPDAGTGSLTLAMYTSSPAFLRLSGSNSFTGGVTVNSNYTTSTAYQPTLSLGHDAALGTGMLTLSNYYITLEAYGADRNIGNLINFSNSSGYTTSFTAAGGAQRLLFSGTGNSTLSNGTKVWNVADDMIVTFGTAHNLAGAGASITKQGAGELQLLAPNSTFSNLTISAGTVSTSLLAGHDMVLQGAASGTRDSYFGTGILSVNGASAVARIVTWSDDDATGDVYLNGNLTVSNGGRLQIVGGGNLHLNSNQTVSTVGGGNISISDGGSLVKEGVGTLSTLNTNIIAPIVIRSGTLSLATTDLLNNVGSLEMAGGGLMLNGLSQTLGGNWSLTGASLLDIGVNSLPKKFTVADLGLWNTTSILQVLNWDGVQSVGGGNTQIVIGNYTGAMEYVPNVWFQGYAPGAILLDKTGGAKELVPYAQSFNWTGMNSSDWTAAPNWSSYQQPNGVGASATFGDVAQISASGSNIQLNENKTLGTLIFDGTRDQHFNISSNGSPAVIFDFPGDIKHDPNVTALILMRNNSDALITTPIDLRVNLQIDNESGADLELAGTIFDDYGTGRKVTKTGGGMLTLSSGANIFKNGLYLVDGLLRINAGETLLNGYVASGPIGTGAFTITGGAIEALGQDRTLSNRLVIGGDFDVAGSHTLTLAYDATLNGVQSVLTRDSTIAVDSGAALVIGAGNTLAVALDGDATSAKITKDGEGLLKIDSTLGSDHAYGLRMNAGTLVLTGTNSYQGGTELAGGVLAVTNNQALGSGTLEALGSGTLRADANLGNVANAIDVTANLTIQNTDGNGAATDATLSGVISGSGNLAKTGAGLLTLTGENTLTGTLAVTTGTVNVGGGGATGSLVSDVNISSAAQLLFDRTTSSTFAGRLFGSGTLVKQGADTLTLTGTSAAYTGDSALREGALIVAANQALGSGTLTMSDQTTLGYADAVTLSNAVTVLASGTFNVAGGTATQSGVISGASIWKTGTGNLTLTGNNTYTGTTTVNGGELQIGDGGTSGSILAMTDASKTVNVDAGASLVFNRGDTIAYSGTIAGSGTVVQRGSGVLLFDGVEQKHTGGSVVESGTMKIANGGAVGTQATIGATDIVDIRDGAVFYLGENGGNYGLVNTLKGEGTLVVDIGETSHASGTYEFSFANAGGTTRAAQYGRDFHGTVEMRHAEYEINQQAEAFLNAGTASLRTTAGSYGTLAGTGGTARRIDGGVEFAGGTFQWDFDAANNPLAYLDAGAIEISASTEFRLNLQNTLQTNTSGSQGVASLFSTVVNGADSLLLANSDTEIDGAMNWANLKYSTNNGATWDNLSTPMRQGITQNNREVGKGTFDWTAHEATGSNSRELRVGYQLDRIEIFKDATLEVALGDTDPTNSFNIELTDYIYDVANGDGASYTGSAGSGNVRYSDLTGSGTGIRVNVTNSYTGTTFISGSTTLMLGGDAALGSETRHTTLVSATAAGAVLDVDGHTISVGGLQIADGGRLDFNGGAVNIIDNQSGQPGVTAAAVGGGTVSGNNALTGSGTLNTTFGNLVIGGSNGTVHVTTSIATSATVTLQNVAGLGDGAIKNEGWLIFDAASGTNLNAIGGASLVSATNAANVVLGGANSTFSGTWAIAADSALKATGSTSLGTGKVSNSGTLTVGASLATPADWTLNPANLISGSGVLMKEDANTVTISHSNSYTGSTLINAGTLRLTAENAIGSGTANVTGVLDLALTGAYANATAGSGTAQVSGDVAITGSNSVAHWRVTGTGAVTQQPNLGAGEVDLDGGNLIVSSTAWQFANALTGNGTLTANLAPASGTFSFAPSAAHATAFSGAVEMESGHFQLDAVSAGIGASATTGTGVMRNATLVLGASGSTLLDSGTYYLGGMDFDGGLLKVQMKDATRPEGMLTVGDLRASAGSKVALDNWNRVSGTAPDGTDFFHQDSGTIFQQIARATGSVNDTGAQLDLYDFSGSLISDATLKEIHENGGISGTATYDYGAEVVDSGTNRGLYLAYMLRELSANSGTNVTLNNINTQDTANTLTAKLTGDGGFTMNGTGVYYIGSAASDYTGTTTVAGGTVGLYSNNALGNTARLDLAANTGVDLNGKAQTVGALVSASTSTLNFNSGSLTLSGSNGGSVSNGALTGTGALIVQSNTLTVNGANAGLTASASINNAATVVLSHAQGLGAGALTADGALIFNAATGTNANAIGGTGIVSATNAANIVLGGANTTFSGTWAVAADSALKAAGADSLGAGKVADSGTLVLGGMTNYELQMTNVISGTGVLVKEDANTVTISHSNSYTGGGVITGGTLKLADLQGTGTGDILNNAGLDLATGGTFANHISGTTGAVNTISGAGVSITGSNAQFAGTWNVAGSGTMTAQQNLGAGGTAKVNIASGGDLALIGMGGDYTFNQQLTGEGRLVLANTGTLDFGSTTGSAFTGMVTLQDNRFVLDAANAAPLANATLEISANNFTAVAAGTQQVGNLALTSGTIQFALDANGTAAAGIVGTGTLSLSGSTVVVVNTGSFGQTLPLLQQDEHRDIQLVSATAHTGETQVSGAQLIDQNGAQLTEATQHDIVQGGNMTASGTYDFAATASGSGLYLGYELVALELLAGQTTVLDHETSFITGGDELHALVSGSGHLQISATGAIALNNGDNSYTGETRVVSGTLVAGNSGALGATSLLSISAAAAADLNHTVQTVGVLDNLGALRFNGGTLIVQNGGASSGTLDGTGALVVQSNTLGIANANPGLNANTTIAAGAVADLKHASGLGDTGSVTADGRLVLDIQSSALQPFGLSLSGTGVFVKANTGTVAISAANSGFNGSARVEGGRLLLEDLMALGAAGVNVDTGAVLEYRNASGSLANTVNGSGTLHLANSGSFFIGHDNGISSSVLENAAVYLSATHALGSDTAGVRADSRSAIYFDLDKARLGHVTLDGARLGFTHSGSAFKTGTVETLAGSGTLAFNVDFSNVSGLKAAGEAANHLTVTGSSAGAFTVSVNTLDGEHGGDETAIPLITDQTGAAVYQLEGEKITLGLSEFKFANGAASESTLTLDPRTWYLYDSGLSQAADAIIDTASLLAKDWHYSLDALYLRMGDVRAELLAASDNRDSETENRELTGNVWVRSRGYRLNADNVLTGRGVEQYAYGATAGGDKAFETESGVNLLGAFIDMGRITRDFGQDSDGETGSVSVGLYATMLKNNGWYADLVLKADRYKHSFEVSTVNGRPVRGRYNSEALGASLELGRRLERADGWWLEPSVQAAVARLGGASYRTTPANAAIDVKVDDATAAQYRGQVRFGRQLKDTRWAPYGKFAVVKAYTDGGTIRAHNRDLSVDFDGWRMEFGAGASYRISDLSQLYLDYEYGRAAHYERPWAFNLGYRRLW</sequence>
<proteinExistence type="predicted"/>
<feature type="chain" id="PRO_5008089247" description="Autotransporter domain-containing protein" evidence="2">
    <location>
        <begin position="33"/>
        <end position="5001"/>
    </location>
</feature>
<dbReference type="SUPFAM" id="SSF51126">
    <property type="entry name" value="Pectin lyase-like"/>
    <property type="match status" value="3"/>
</dbReference>
<dbReference type="Pfam" id="PF03212">
    <property type="entry name" value="Pertactin"/>
    <property type="match status" value="1"/>
</dbReference>
<evidence type="ECO:0000256" key="2">
    <source>
        <dbReference type="SAM" id="SignalP"/>
    </source>
</evidence>